<name>A0A016UND2_9BILA</name>
<dbReference type="AlphaFoldDB" id="A0A016UND2"/>
<reference evidence="7" key="1">
    <citation type="journal article" date="2015" name="Nat. Genet.">
        <title>The genome and transcriptome of the zoonotic hookworm Ancylostoma ceylanicum identify infection-specific gene families.</title>
        <authorList>
            <person name="Schwarz E.M."/>
            <person name="Hu Y."/>
            <person name="Antoshechkin I."/>
            <person name="Miller M.M."/>
            <person name="Sternberg P.W."/>
            <person name="Aroian R.V."/>
        </authorList>
    </citation>
    <scope>NUCLEOTIDE SEQUENCE</scope>
    <source>
        <strain evidence="7">HY135</strain>
    </source>
</reference>
<dbReference type="EMBL" id="JARK01001370">
    <property type="protein sequence ID" value="EYC16377.1"/>
    <property type="molecule type" value="Genomic_DNA"/>
</dbReference>
<comment type="caution">
    <text evidence="6">The sequence shown here is derived from an EMBL/GenBank/DDBJ whole genome shotgun (WGS) entry which is preliminary data.</text>
</comment>
<protein>
    <recommendedName>
        <fullName evidence="5">BPTI/Kunitz inhibitor domain-containing protein</fullName>
    </recommendedName>
</protein>
<dbReference type="InterPro" id="IPR036880">
    <property type="entry name" value="Kunitz_BPTI_sf"/>
</dbReference>
<evidence type="ECO:0000256" key="4">
    <source>
        <dbReference type="SAM" id="SignalP"/>
    </source>
</evidence>
<organism evidence="6 7">
    <name type="scientific">Ancylostoma ceylanicum</name>
    <dbReference type="NCBI Taxonomy" id="53326"/>
    <lineage>
        <taxon>Eukaryota</taxon>
        <taxon>Metazoa</taxon>
        <taxon>Ecdysozoa</taxon>
        <taxon>Nematoda</taxon>
        <taxon>Chromadorea</taxon>
        <taxon>Rhabditida</taxon>
        <taxon>Rhabditina</taxon>
        <taxon>Rhabditomorpha</taxon>
        <taxon>Strongyloidea</taxon>
        <taxon>Ancylostomatidae</taxon>
        <taxon>Ancylostomatinae</taxon>
        <taxon>Ancylostoma</taxon>
    </lineage>
</organism>
<keyword evidence="2" id="KW-0722">Serine protease inhibitor</keyword>
<dbReference type="InterPro" id="IPR002223">
    <property type="entry name" value="Kunitz_BPTI"/>
</dbReference>
<dbReference type="Proteomes" id="UP000024635">
    <property type="component" value="Unassembled WGS sequence"/>
</dbReference>
<keyword evidence="7" id="KW-1185">Reference proteome</keyword>
<dbReference type="Gene3D" id="4.10.410.10">
    <property type="entry name" value="Pancreatic trypsin inhibitor Kunitz domain"/>
    <property type="match status" value="1"/>
</dbReference>
<dbReference type="OrthoDB" id="6775666at2759"/>
<dbReference type="SMART" id="SM00131">
    <property type="entry name" value="KU"/>
    <property type="match status" value="1"/>
</dbReference>
<evidence type="ECO:0000256" key="2">
    <source>
        <dbReference type="ARBA" id="ARBA00022900"/>
    </source>
</evidence>
<gene>
    <name evidence="6" type="primary">Acey_s0034.g2962</name>
    <name evidence="6" type="ORF">Y032_0034g2962</name>
</gene>
<dbReference type="PANTHER" id="PTHR10083">
    <property type="entry name" value="KUNITZ-TYPE PROTEASE INHIBITOR-RELATED"/>
    <property type="match status" value="1"/>
</dbReference>
<keyword evidence="4" id="KW-0732">Signal</keyword>
<feature type="signal peptide" evidence="4">
    <location>
        <begin position="1"/>
        <end position="15"/>
    </location>
</feature>
<dbReference type="CDD" id="cd00109">
    <property type="entry name" value="Kunitz-type"/>
    <property type="match status" value="1"/>
</dbReference>
<dbReference type="SUPFAM" id="SSF57362">
    <property type="entry name" value="BPTI-like"/>
    <property type="match status" value="1"/>
</dbReference>
<evidence type="ECO:0000256" key="1">
    <source>
        <dbReference type="ARBA" id="ARBA00022690"/>
    </source>
</evidence>
<dbReference type="PROSITE" id="PS51257">
    <property type="entry name" value="PROKAR_LIPOPROTEIN"/>
    <property type="match status" value="1"/>
</dbReference>
<dbReference type="GO" id="GO:0005615">
    <property type="term" value="C:extracellular space"/>
    <property type="evidence" value="ECO:0007669"/>
    <property type="project" value="TreeGrafter"/>
</dbReference>
<keyword evidence="1" id="KW-0646">Protease inhibitor</keyword>
<dbReference type="PROSITE" id="PS50279">
    <property type="entry name" value="BPTI_KUNITZ_2"/>
    <property type="match status" value="1"/>
</dbReference>
<feature type="chain" id="PRO_5012542624" description="BPTI/Kunitz inhibitor domain-containing protein" evidence="4">
    <location>
        <begin position="16"/>
        <end position="87"/>
    </location>
</feature>
<evidence type="ECO:0000256" key="3">
    <source>
        <dbReference type="ARBA" id="ARBA00023157"/>
    </source>
</evidence>
<dbReference type="Pfam" id="PF00014">
    <property type="entry name" value="Kunitz_BPTI"/>
    <property type="match status" value="1"/>
</dbReference>
<dbReference type="InterPro" id="IPR050098">
    <property type="entry name" value="TFPI/VKTCI-like"/>
</dbReference>
<dbReference type="PANTHER" id="PTHR10083:SF374">
    <property type="entry name" value="BPTI_KUNITZ INHIBITOR DOMAIN-CONTAINING PROTEIN"/>
    <property type="match status" value="1"/>
</dbReference>
<keyword evidence="3" id="KW-1015">Disulfide bond</keyword>
<proteinExistence type="predicted"/>
<dbReference type="InterPro" id="IPR020901">
    <property type="entry name" value="Prtase_inh_Kunz-CS"/>
</dbReference>
<evidence type="ECO:0000259" key="5">
    <source>
        <dbReference type="PROSITE" id="PS50279"/>
    </source>
</evidence>
<dbReference type="GO" id="GO:0004867">
    <property type="term" value="F:serine-type endopeptidase inhibitor activity"/>
    <property type="evidence" value="ECO:0007669"/>
    <property type="project" value="UniProtKB-KW"/>
</dbReference>
<evidence type="ECO:0000313" key="6">
    <source>
        <dbReference type="EMBL" id="EYC16377.1"/>
    </source>
</evidence>
<accession>A0A016UND2</accession>
<sequence length="87" mass="9988">MKIVLLLCSVAICSCFLVPRFRREELSNLEKCRAPTHMPGRSCNAKIKRYTFNKSTTDCEEFFYGGCNPSPNNFETMEQCRATCVIH</sequence>
<dbReference type="PROSITE" id="PS00280">
    <property type="entry name" value="BPTI_KUNITZ_1"/>
    <property type="match status" value="1"/>
</dbReference>
<evidence type="ECO:0000313" key="7">
    <source>
        <dbReference type="Proteomes" id="UP000024635"/>
    </source>
</evidence>
<feature type="domain" description="BPTI/Kunitz inhibitor" evidence="5">
    <location>
        <begin position="32"/>
        <end position="84"/>
    </location>
</feature>